<comment type="caution">
    <text evidence="2">The sequence shown here is derived from an EMBL/GenBank/DDBJ whole genome shotgun (WGS) entry which is preliminary data.</text>
</comment>
<dbReference type="InterPro" id="IPR000073">
    <property type="entry name" value="AB_hydrolase_1"/>
</dbReference>
<organism evidence="2 3">
    <name type="scientific">Flavobacterium ponti</name>
    <dbReference type="NCBI Taxonomy" id="665133"/>
    <lineage>
        <taxon>Bacteria</taxon>
        <taxon>Pseudomonadati</taxon>
        <taxon>Bacteroidota</taxon>
        <taxon>Flavobacteriia</taxon>
        <taxon>Flavobacteriales</taxon>
        <taxon>Flavobacteriaceae</taxon>
        <taxon>Flavobacterium</taxon>
    </lineage>
</organism>
<gene>
    <name evidence="2" type="ORF">ACFO3U_08500</name>
</gene>
<dbReference type="GO" id="GO:0016787">
    <property type="term" value="F:hydrolase activity"/>
    <property type="evidence" value="ECO:0007669"/>
    <property type="project" value="UniProtKB-KW"/>
</dbReference>
<accession>A0ABV9P371</accession>
<dbReference type="Proteomes" id="UP001595885">
    <property type="component" value="Unassembled WGS sequence"/>
</dbReference>
<reference evidence="3" key="1">
    <citation type="journal article" date="2019" name="Int. J. Syst. Evol. Microbiol.">
        <title>The Global Catalogue of Microorganisms (GCM) 10K type strain sequencing project: providing services to taxonomists for standard genome sequencing and annotation.</title>
        <authorList>
            <consortium name="The Broad Institute Genomics Platform"/>
            <consortium name="The Broad Institute Genome Sequencing Center for Infectious Disease"/>
            <person name="Wu L."/>
            <person name="Ma J."/>
        </authorList>
    </citation>
    <scope>NUCLEOTIDE SEQUENCE [LARGE SCALE GENOMIC DNA]</scope>
    <source>
        <strain evidence="3">CCUG 50349</strain>
    </source>
</reference>
<dbReference type="SUPFAM" id="SSF53474">
    <property type="entry name" value="alpha/beta-Hydrolases"/>
    <property type="match status" value="1"/>
</dbReference>
<dbReference type="EMBL" id="JBHSGW010000025">
    <property type="protein sequence ID" value="MFC4740033.1"/>
    <property type="molecule type" value="Genomic_DNA"/>
</dbReference>
<evidence type="ECO:0000259" key="1">
    <source>
        <dbReference type="Pfam" id="PF00561"/>
    </source>
</evidence>
<name>A0ABV9P371_9FLAO</name>
<feature type="domain" description="AB hydrolase-1" evidence="1">
    <location>
        <begin position="86"/>
        <end position="179"/>
    </location>
</feature>
<dbReference type="Gene3D" id="3.40.50.1820">
    <property type="entry name" value="alpha/beta hydrolase"/>
    <property type="match status" value="1"/>
</dbReference>
<evidence type="ECO:0000313" key="2">
    <source>
        <dbReference type="EMBL" id="MFC4740033.1"/>
    </source>
</evidence>
<dbReference type="Pfam" id="PF00561">
    <property type="entry name" value="Abhydrolase_1"/>
    <property type="match status" value="1"/>
</dbReference>
<evidence type="ECO:0000313" key="3">
    <source>
        <dbReference type="Proteomes" id="UP001595885"/>
    </source>
</evidence>
<dbReference type="InterPro" id="IPR029058">
    <property type="entry name" value="AB_hydrolase_fold"/>
</dbReference>
<dbReference type="RefSeq" id="WP_379740595.1">
    <property type="nucleotide sequence ID" value="NZ_JBHSGW010000025.1"/>
</dbReference>
<keyword evidence="2" id="KW-0378">Hydrolase</keyword>
<protein>
    <submittedName>
        <fullName evidence="2">Alpha/beta fold hydrolase</fullName>
    </submittedName>
</protein>
<keyword evidence="3" id="KW-1185">Reference proteome</keyword>
<sequence length="286" mass="32248">MSKKASKNNQGIEIPRFIINTGKFLQSISTYLTIRFAAKLFTSPIKYKVPKRERPMLAESIQENVFIDSLYKSVVAYHYGKGEKKILLVHGWSGRGTQMFKIADALVAKGYGVISFDAPAHGKSEGKKSMMPEFIECILTFDKKFGPFEYAIGHSLGGMAIMNALQKRFTTHKIVTIGSGDKISDIVKDFVNQLELKPSLAPKLTAYFENKLKEKMSDYDSSYVIQNFEIPHLIIHDKNDVEVGVYCAENIHKNSKYSTLFLTEGFGHRKILGSDAVIEKINQFID</sequence>
<proteinExistence type="predicted"/>